<evidence type="ECO:0000313" key="3">
    <source>
        <dbReference type="Proteomes" id="UP000779507"/>
    </source>
</evidence>
<evidence type="ECO:0000256" key="1">
    <source>
        <dbReference type="SAM" id="Phobius"/>
    </source>
</evidence>
<keyword evidence="1" id="KW-0472">Membrane</keyword>
<reference evidence="2 3" key="1">
    <citation type="submission" date="2020-05" db="EMBL/GenBank/DDBJ databases">
        <title>Genomic Encyclopedia of Type Strains, Phase IV (KMG-V): Genome sequencing to study the core and pangenomes of soil and plant-associated prokaryotes.</title>
        <authorList>
            <person name="Whitman W."/>
        </authorList>
    </citation>
    <scope>NUCLEOTIDE SEQUENCE [LARGE SCALE GENOMIC DNA]</scope>
    <source>
        <strain evidence="2 3">9A</strain>
    </source>
</reference>
<sequence>MTPNTIPILYQLNNLLTRTALPPSFFAIPVGLFCFLTVFGVDALLSAGISLCGCLLVFLGRSGLEVSQDLHFFRQYYCLFSWRVGTWKQLPNIAGITLKYFSQVTPFTPTRDSWGIWNNASTRSEELVIMFSVQNSFTGIIITRFSADKEQEATQFANDVANIFDVPVKIYLPNN</sequence>
<keyword evidence="1" id="KW-1133">Transmembrane helix</keyword>
<protein>
    <recommendedName>
        <fullName evidence="4">YcxB family protein</fullName>
    </recommendedName>
</protein>
<gene>
    <name evidence="2" type="ORF">HNP98_001073</name>
</gene>
<accession>A0ABX2FMA0</accession>
<keyword evidence="1" id="KW-0812">Transmembrane</keyword>
<feature type="transmembrane region" description="Helical" evidence="1">
    <location>
        <begin position="26"/>
        <end position="59"/>
    </location>
</feature>
<dbReference type="EMBL" id="JABSNP010000004">
    <property type="protein sequence ID" value="NRT18256.1"/>
    <property type="molecule type" value="Genomic_DNA"/>
</dbReference>
<evidence type="ECO:0008006" key="4">
    <source>
        <dbReference type="Google" id="ProtNLM"/>
    </source>
</evidence>
<name>A0ABX2FMA0_9BACT</name>
<dbReference type="Proteomes" id="UP000779507">
    <property type="component" value="Unassembled WGS sequence"/>
</dbReference>
<dbReference type="RefSeq" id="WP_173809013.1">
    <property type="nucleotide sequence ID" value="NZ_JABSNP010000004.1"/>
</dbReference>
<proteinExistence type="predicted"/>
<evidence type="ECO:0000313" key="2">
    <source>
        <dbReference type="EMBL" id="NRT18256.1"/>
    </source>
</evidence>
<keyword evidence="3" id="KW-1185">Reference proteome</keyword>
<organism evidence="2 3">
    <name type="scientific">Hymenobacter caeli</name>
    <dbReference type="NCBI Taxonomy" id="2735894"/>
    <lineage>
        <taxon>Bacteria</taxon>
        <taxon>Pseudomonadati</taxon>
        <taxon>Bacteroidota</taxon>
        <taxon>Cytophagia</taxon>
        <taxon>Cytophagales</taxon>
        <taxon>Hymenobacteraceae</taxon>
        <taxon>Hymenobacter</taxon>
    </lineage>
</organism>
<comment type="caution">
    <text evidence="2">The sequence shown here is derived from an EMBL/GenBank/DDBJ whole genome shotgun (WGS) entry which is preliminary data.</text>
</comment>